<dbReference type="AlphaFoldDB" id="A0A835A8E2"/>
<dbReference type="EMBL" id="JACEFO010002683">
    <property type="protein sequence ID" value="KAF8651412.1"/>
    <property type="molecule type" value="Genomic_DNA"/>
</dbReference>
<reference evidence="1" key="1">
    <citation type="submission" date="2020-07" db="EMBL/GenBank/DDBJ databases">
        <title>Genome sequence and genetic diversity analysis of an under-domesticated orphan crop, white fonio (Digitaria exilis).</title>
        <authorList>
            <person name="Bennetzen J.L."/>
            <person name="Chen S."/>
            <person name="Ma X."/>
            <person name="Wang X."/>
            <person name="Yssel A.E.J."/>
            <person name="Chaluvadi S.R."/>
            <person name="Johnson M."/>
            <person name="Gangashetty P."/>
            <person name="Hamidou F."/>
            <person name="Sanogo M.D."/>
            <person name="Zwaenepoel A."/>
            <person name="Wallace J."/>
            <person name="Van De Peer Y."/>
            <person name="Van Deynze A."/>
        </authorList>
    </citation>
    <scope>NUCLEOTIDE SEQUENCE</scope>
    <source>
        <tissue evidence="1">Leaves</tissue>
    </source>
</reference>
<dbReference type="OrthoDB" id="1305444at2759"/>
<gene>
    <name evidence="2" type="ORF">HU200_052400</name>
    <name evidence="1" type="ORF">HU200_063410</name>
</gene>
<sequence length="81" mass="9117">MEERKERTNVWKPPSEGWIKVNVDGSFVEQTGEAGVGVIALIFQCASALEAEALSCLVWRDSVWLHSGRKNQSSWRWIANA</sequence>
<organism evidence="1 3">
    <name type="scientific">Digitaria exilis</name>
    <dbReference type="NCBI Taxonomy" id="1010633"/>
    <lineage>
        <taxon>Eukaryota</taxon>
        <taxon>Viridiplantae</taxon>
        <taxon>Streptophyta</taxon>
        <taxon>Embryophyta</taxon>
        <taxon>Tracheophyta</taxon>
        <taxon>Spermatophyta</taxon>
        <taxon>Magnoliopsida</taxon>
        <taxon>Liliopsida</taxon>
        <taxon>Poales</taxon>
        <taxon>Poaceae</taxon>
        <taxon>PACMAD clade</taxon>
        <taxon>Panicoideae</taxon>
        <taxon>Panicodae</taxon>
        <taxon>Paniceae</taxon>
        <taxon>Anthephorinae</taxon>
        <taxon>Digitaria</taxon>
    </lineage>
</organism>
<keyword evidence="3" id="KW-1185">Reference proteome</keyword>
<dbReference type="Proteomes" id="UP000636709">
    <property type="component" value="Unassembled WGS sequence"/>
</dbReference>
<proteinExistence type="predicted"/>
<dbReference type="EMBL" id="JACEFO010002284">
    <property type="protein sequence ID" value="KAF8668113.1"/>
    <property type="molecule type" value="Genomic_DNA"/>
</dbReference>
<evidence type="ECO:0000313" key="3">
    <source>
        <dbReference type="Proteomes" id="UP000636709"/>
    </source>
</evidence>
<evidence type="ECO:0000313" key="1">
    <source>
        <dbReference type="EMBL" id="KAF8651412.1"/>
    </source>
</evidence>
<accession>A0A835A8E2</accession>
<comment type="caution">
    <text evidence="1">The sequence shown here is derived from an EMBL/GenBank/DDBJ whole genome shotgun (WGS) entry which is preliminary data.</text>
</comment>
<evidence type="ECO:0000313" key="2">
    <source>
        <dbReference type="EMBL" id="KAF8668113.1"/>
    </source>
</evidence>
<name>A0A835A8E2_9POAL</name>
<evidence type="ECO:0008006" key="4">
    <source>
        <dbReference type="Google" id="ProtNLM"/>
    </source>
</evidence>
<protein>
    <recommendedName>
        <fullName evidence="4">RNase H type-1 domain-containing protein</fullName>
    </recommendedName>
</protein>